<evidence type="ECO:0000256" key="1">
    <source>
        <dbReference type="ARBA" id="ARBA00001947"/>
    </source>
</evidence>
<evidence type="ECO:0000256" key="4">
    <source>
        <dbReference type="SAM" id="Coils"/>
    </source>
</evidence>
<reference evidence="8" key="1">
    <citation type="journal article" date="2018" name="Nat. Microbiol.">
        <title>Leveraging single-cell genomics to expand the fungal tree of life.</title>
        <authorList>
            <person name="Ahrendt S.R."/>
            <person name="Quandt C.A."/>
            <person name="Ciobanu D."/>
            <person name="Clum A."/>
            <person name="Salamov A."/>
            <person name="Andreopoulos B."/>
            <person name="Cheng J.F."/>
            <person name="Woyke T."/>
            <person name="Pelin A."/>
            <person name="Henrissat B."/>
            <person name="Reynolds N.K."/>
            <person name="Benny G.L."/>
            <person name="Smith M.E."/>
            <person name="James T.Y."/>
            <person name="Grigoriev I.V."/>
        </authorList>
    </citation>
    <scope>NUCLEOTIDE SEQUENCE [LARGE SCALE GENOMIC DNA]</scope>
    <source>
        <strain evidence="8">RSA 1356</strain>
    </source>
</reference>
<dbReference type="OrthoDB" id="1413014at2759"/>
<dbReference type="Gene3D" id="1.10.8.60">
    <property type="match status" value="1"/>
</dbReference>
<dbReference type="Pfam" id="PF01434">
    <property type="entry name" value="Peptidase_M41"/>
    <property type="match status" value="1"/>
</dbReference>
<dbReference type="GO" id="GO:0006515">
    <property type="term" value="P:protein quality control for misfolded or incompletely synthesized proteins"/>
    <property type="evidence" value="ECO:0007669"/>
    <property type="project" value="TreeGrafter"/>
</dbReference>
<feature type="coiled-coil region" evidence="4">
    <location>
        <begin position="181"/>
        <end position="215"/>
    </location>
</feature>
<dbReference type="GO" id="GO:0004222">
    <property type="term" value="F:metalloendopeptidase activity"/>
    <property type="evidence" value="ECO:0007669"/>
    <property type="project" value="InterPro"/>
</dbReference>
<dbReference type="GO" id="GO:0007005">
    <property type="term" value="P:mitochondrion organization"/>
    <property type="evidence" value="ECO:0007669"/>
    <property type="project" value="TreeGrafter"/>
</dbReference>
<feature type="compositionally biased region" description="Low complexity" evidence="5">
    <location>
        <begin position="244"/>
        <end position="254"/>
    </location>
</feature>
<comment type="cofactor">
    <cofactor evidence="1">
        <name>Zn(2+)</name>
        <dbReference type="ChEBI" id="CHEBI:29105"/>
    </cofactor>
</comment>
<dbReference type="PANTHER" id="PTHR23076">
    <property type="entry name" value="METALLOPROTEASE M41 FTSH"/>
    <property type="match status" value="1"/>
</dbReference>
<protein>
    <submittedName>
        <fullName evidence="7">Peptidase family M41-domain-containing protein</fullName>
    </submittedName>
</protein>
<sequence>VDLSNLVNIAAIQASREGVREVSMKHFEFAKDRIIMGAERRSAVITDESKQVTAYHEGGHALVAYYTKGAMPLHKATIMPRGQALGMTVQLPEMDKDSYTKSEYLAMLDVCMGGRVAEEMIFGDDNVTSGAHNDIMKATAVARRMVTQFGMSENVGPVAYVEEDMPQLSTETKLLIEKEVRVFVERAKERAETLLREHRDELDRLARALVENETLNREEIDSVLKGDGPKRPSLSEELEKTKKAVSASSATAKKPAGRPDAKKAKAGQEARDEEETGTAVHPPPSGARPAPGAQRPVTVPR</sequence>
<dbReference type="GO" id="GO:0005743">
    <property type="term" value="C:mitochondrial inner membrane"/>
    <property type="evidence" value="ECO:0007669"/>
    <property type="project" value="TreeGrafter"/>
</dbReference>
<evidence type="ECO:0000256" key="5">
    <source>
        <dbReference type="SAM" id="MobiDB-lite"/>
    </source>
</evidence>
<feature type="compositionally biased region" description="Low complexity" evidence="5">
    <location>
        <begin position="287"/>
        <end position="301"/>
    </location>
</feature>
<keyword evidence="3" id="KW-0378">Hydrolase</keyword>
<dbReference type="EMBL" id="KZ992440">
    <property type="protein sequence ID" value="RKP10697.1"/>
    <property type="molecule type" value="Genomic_DNA"/>
</dbReference>
<dbReference type="GO" id="GO:0005524">
    <property type="term" value="F:ATP binding"/>
    <property type="evidence" value="ECO:0007669"/>
    <property type="project" value="InterPro"/>
</dbReference>
<feature type="domain" description="Peptidase M41" evidence="6">
    <location>
        <begin position="44"/>
        <end position="223"/>
    </location>
</feature>
<keyword evidence="3" id="KW-0482">Metalloprotease</keyword>
<evidence type="ECO:0000256" key="3">
    <source>
        <dbReference type="ARBA" id="ARBA00023049"/>
    </source>
</evidence>
<dbReference type="SUPFAM" id="SSF140990">
    <property type="entry name" value="FtsH protease domain-like"/>
    <property type="match status" value="1"/>
</dbReference>
<dbReference type="Gene3D" id="1.20.58.760">
    <property type="entry name" value="Peptidase M41"/>
    <property type="match status" value="1"/>
</dbReference>
<gene>
    <name evidence="7" type="ORF">THASP1DRAFT_27495</name>
</gene>
<feature type="compositionally biased region" description="Basic and acidic residues" evidence="5">
    <location>
        <begin position="257"/>
        <end position="270"/>
    </location>
</feature>
<accession>A0A4P9XWM3</accession>
<keyword evidence="8" id="KW-1185">Reference proteome</keyword>
<dbReference type="InterPro" id="IPR037219">
    <property type="entry name" value="Peptidase_M41-like"/>
</dbReference>
<evidence type="ECO:0000313" key="8">
    <source>
        <dbReference type="Proteomes" id="UP000271241"/>
    </source>
</evidence>
<feature type="region of interest" description="Disordered" evidence="5">
    <location>
        <begin position="221"/>
        <end position="301"/>
    </location>
</feature>
<dbReference type="STRING" id="78915.A0A4P9XWM3"/>
<feature type="compositionally biased region" description="Basic and acidic residues" evidence="5">
    <location>
        <begin position="221"/>
        <end position="242"/>
    </location>
</feature>
<keyword evidence="2" id="KW-0645">Protease</keyword>
<dbReference type="AlphaFoldDB" id="A0A4P9XWM3"/>
<organism evidence="7 8">
    <name type="scientific">Thamnocephalis sphaerospora</name>
    <dbReference type="NCBI Taxonomy" id="78915"/>
    <lineage>
        <taxon>Eukaryota</taxon>
        <taxon>Fungi</taxon>
        <taxon>Fungi incertae sedis</taxon>
        <taxon>Zoopagomycota</taxon>
        <taxon>Zoopagomycotina</taxon>
        <taxon>Zoopagomycetes</taxon>
        <taxon>Zoopagales</taxon>
        <taxon>Sigmoideomycetaceae</taxon>
        <taxon>Thamnocephalis</taxon>
    </lineage>
</organism>
<name>A0A4P9XWM3_9FUNG</name>
<evidence type="ECO:0000259" key="6">
    <source>
        <dbReference type="Pfam" id="PF01434"/>
    </source>
</evidence>
<keyword evidence="4" id="KW-0175">Coiled coil</keyword>
<dbReference type="PANTHER" id="PTHR23076:SF97">
    <property type="entry name" value="ATP-DEPENDENT ZINC METALLOPROTEASE YME1L1"/>
    <property type="match status" value="1"/>
</dbReference>
<dbReference type="InterPro" id="IPR000642">
    <property type="entry name" value="Peptidase_M41"/>
</dbReference>
<evidence type="ECO:0000313" key="7">
    <source>
        <dbReference type="EMBL" id="RKP10697.1"/>
    </source>
</evidence>
<dbReference type="GO" id="GO:0004176">
    <property type="term" value="F:ATP-dependent peptidase activity"/>
    <property type="evidence" value="ECO:0007669"/>
    <property type="project" value="InterPro"/>
</dbReference>
<feature type="non-terminal residue" evidence="7">
    <location>
        <position position="1"/>
    </location>
</feature>
<evidence type="ECO:0000256" key="2">
    <source>
        <dbReference type="ARBA" id="ARBA00022670"/>
    </source>
</evidence>
<dbReference type="Proteomes" id="UP000271241">
    <property type="component" value="Unassembled WGS sequence"/>
</dbReference>
<dbReference type="FunFam" id="1.20.58.760:FF:000002">
    <property type="entry name" value="ATP-dependent zinc metalloprotease FtsH"/>
    <property type="match status" value="1"/>
</dbReference>
<proteinExistence type="predicted"/>